<proteinExistence type="inferred from homology"/>
<evidence type="ECO:0000313" key="8">
    <source>
        <dbReference type="EMBL" id="KUH57671.1"/>
    </source>
</evidence>
<dbReference type="PANTHER" id="PTHR43827:SF3">
    <property type="entry name" value="NADP-DEPENDENT OXIDOREDUCTASE DOMAIN-CONTAINING PROTEIN"/>
    <property type="match status" value="1"/>
</dbReference>
<evidence type="ECO:0000256" key="2">
    <source>
        <dbReference type="ARBA" id="ARBA00022857"/>
    </source>
</evidence>
<dbReference type="PIRSF" id="PIRSF000097">
    <property type="entry name" value="AKR"/>
    <property type="match status" value="1"/>
</dbReference>
<dbReference type="SUPFAM" id="SSF51430">
    <property type="entry name" value="NAD(P)-linked oxidoreductase"/>
    <property type="match status" value="1"/>
</dbReference>
<dbReference type="CDD" id="cd19133">
    <property type="entry name" value="AKR_AKR5F1"/>
    <property type="match status" value="1"/>
</dbReference>
<gene>
    <name evidence="8" type="ORF">AUL39_10175</name>
</gene>
<keyword evidence="3" id="KW-0560">Oxidoreductase</keyword>
<dbReference type="InterPro" id="IPR020471">
    <property type="entry name" value="AKR"/>
</dbReference>
<dbReference type="PRINTS" id="PR00069">
    <property type="entry name" value="ALDKETRDTASE"/>
</dbReference>
<keyword evidence="2" id="KW-0521">NADP</keyword>
<dbReference type="InterPro" id="IPR018170">
    <property type="entry name" value="Aldo/ket_reductase_CS"/>
</dbReference>
<protein>
    <submittedName>
        <fullName evidence="8">2,5-diketo-D-gluconic acid reductase</fullName>
    </submittedName>
</protein>
<dbReference type="Pfam" id="PF00248">
    <property type="entry name" value="Aldo_ket_red"/>
    <property type="match status" value="1"/>
</dbReference>
<dbReference type="Proteomes" id="UP000054078">
    <property type="component" value="Unassembled WGS sequence"/>
</dbReference>
<dbReference type="FunFam" id="3.20.20.100:FF:000015">
    <property type="entry name" value="Oxidoreductase, aldo/keto reductase family"/>
    <property type="match status" value="1"/>
</dbReference>
<feature type="binding site" evidence="5">
    <location>
        <position position="106"/>
    </location>
    <ligand>
        <name>substrate</name>
    </ligand>
</feature>
<dbReference type="STRING" id="1299998.AUL39_10175"/>
<accession>A0A117J419</accession>
<keyword evidence="9" id="KW-1185">Reference proteome</keyword>
<dbReference type="PROSITE" id="PS00063">
    <property type="entry name" value="ALDOKETO_REDUCTASE_3"/>
    <property type="match status" value="1"/>
</dbReference>
<organism evidence="8 9">
    <name type="scientific">Tractidigestivibacter scatoligenes</name>
    <name type="common">Olsenella scatoligenes</name>
    <dbReference type="NCBI Taxonomy" id="1299998"/>
    <lineage>
        <taxon>Bacteria</taxon>
        <taxon>Bacillati</taxon>
        <taxon>Actinomycetota</taxon>
        <taxon>Coriobacteriia</taxon>
        <taxon>Coriobacteriales</taxon>
        <taxon>Atopobiaceae</taxon>
        <taxon>Tractidigestivibacter</taxon>
    </lineage>
</organism>
<feature type="domain" description="NADP-dependent oxidoreductase" evidence="7">
    <location>
        <begin position="21"/>
        <end position="256"/>
    </location>
</feature>
<dbReference type="EMBL" id="LOJF01000012">
    <property type="protein sequence ID" value="KUH57671.1"/>
    <property type="molecule type" value="Genomic_DNA"/>
</dbReference>
<dbReference type="Gene3D" id="3.20.20.100">
    <property type="entry name" value="NADP-dependent oxidoreductase domain"/>
    <property type="match status" value="1"/>
</dbReference>
<dbReference type="OrthoDB" id="9804790at2"/>
<comment type="similarity">
    <text evidence="1">Belongs to the aldo/keto reductase family.</text>
</comment>
<comment type="caution">
    <text evidence="8">The sequence shown here is derived from an EMBL/GenBank/DDBJ whole genome shotgun (WGS) entry which is preliminary data.</text>
</comment>
<evidence type="ECO:0000256" key="1">
    <source>
        <dbReference type="ARBA" id="ARBA00007905"/>
    </source>
</evidence>
<evidence type="ECO:0000256" key="6">
    <source>
        <dbReference type="PIRSR" id="PIRSR000097-3"/>
    </source>
</evidence>
<sequence length="286" mass="32706">MEYRRLYNGVRMPILGYGVYQIDSPQTERCVLDAIDCGYRLIDTAQAYGNEEGVGSAVAKSGVPRDELFITSKVWVTNFGEGNTMRSIDESLRRLGTDYLDLMLLHQAYGDYYGAYRDLEKAYEQGKVRAIGVSNFDFNRILDLSTFARIKPMVNQVETHVYWQQRQNHQVMEDLDIAHEAWSPFAEGANGFFRDPILTAISQGHGKTVAQVALRYLMDLGVIVIPKSVHKERMEQNFDVFDFELTDEDRDRIARMDADKSVVLDHRDPKTVAWLMGLFANEPKQA</sequence>
<name>A0A117J419_TRASO</name>
<dbReference type="PROSITE" id="PS00062">
    <property type="entry name" value="ALDOKETO_REDUCTASE_2"/>
    <property type="match status" value="1"/>
</dbReference>
<evidence type="ECO:0000259" key="7">
    <source>
        <dbReference type="Pfam" id="PF00248"/>
    </source>
</evidence>
<evidence type="ECO:0000313" key="9">
    <source>
        <dbReference type="Proteomes" id="UP000054078"/>
    </source>
</evidence>
<reference evidence="8 9" key="1">
    <citation type="submission" date="2015-12" db="EMBL/GenBank/DDBJ databases">
        <title>Draft Genome Sequence of Olsenella scatoligenes SK9K4T; a Producer of 3-Methylindole- (skatole) and 4-Methylphenol- (p-cresol) Isolated from Pig Feces.</title>
        <authorList>
            <person name="Li X."/>
            <person name="Borg B."/>
            <person name="Canibe N."/>
        </authorList>
    </citation>
    <scope>NUCLEOTIDE SEQUENCE [LARGE SCALE GENOMIC DNA]</scope>
    <source>
        <strain evidence="8 9">SK9K4</strain>
    </source>
</reference>
<feature type="site" description="Lowers pKa of active site Tyr" evidence="6">
    <location>
        <position position="73"/>
    </location>
</feature>
<dbReference type="AlphaFoldDB" id="A0A117J419"/>
<evidence type="ECO:0000256" key="4">
    <source>
        <dbReference type="PIRSR" id="PIRSR000097-1"/>
    </source>
</evidence>
<evidence type="ECO:0000256" key="3">
    <source>
        <dbReference type="ARBA" id="ARBA00023002"/>
    </source>
</evidence>
<dbReference type="PANTHER" id="PTHR43827">
    <property type="entry name" value="2,5-DIKETO-D-GLUCONIC ACID REDUCTASE"/>
    <property type="match status" value="1"/>
</dbReference>
<evidence type="ECO:0000256" key="5">
    <source>
        <dbReference type="PIRSR" id="PIRSR000097-2"/>
    </source>
</evidence>
<dbReference type="InterPro" id="IPR023210">
    <property type="entry name" value="NADP_OxRdtase_dom"/>
</dbReference>
<dbReference type="PROSITE" id="PS00798">
    <property type="entry name" value="ALDOKETO_REDUCTASE_1"/>
    <property type="match status" value="1"/>
</dbReference>
<dbReference type="InterPro" id="IPR036812">
    <property type="entry name" value="NAD(P)_OxRdtase_dom_sf"/>
</dbReference>
<feature type="active site" description="Proton donor" evidence="4">
    <location>
        <position position="48"/>
    </location>
</feature>
<dbReference type="GO" id="GO:0016616">
    <property type="term" value="F:oxidoreductase activity, acting on the CH-OH group of donors, NAD or NADP as acceptor"/>
    <property type="evidence" value="ECO:0007669"/>
    <property type="project" value="UniProtKB-ARBA"/>
</dbReference>